<reference evidence="1" key="1">
    <citation type="submission" date="2024-06" db="EMBL/GenBank/DDBJ databases">
        <title>Organellar genome sequences of Turritis glabra.</title>
        <authorList>
            <person name="Kawabe A."/>
        </authorList>
    </citation>
    <scope>NUCLEOTIDE SEQUENCE</scope>
    <source>
        <strain evidence="1">OhmiShirahama</strain>
    </source>
</reference>
<protein>
    <submittedName>
        <fullName evidence="1">ORF120C protein</fullName>
    </submittedName>
</protein>
<dbReference type="EMBL" id="LC325489">
    <property type="protein sequence ID" value="BBB05424.1"/>
    <property type="molecule type" value="Genomic_DNA"/>
</dbReference>
<geneLocation type="mitochondrion" evidence="1"/>
<dbReference type="PANTHER" id="PTHR42648">
    <property type="entry name" value="TRANSPOSASE, PUTATIVE-RELATED"/>
    <property type="match status" value="1"/>
</dbReference>
<dbReference type="SUPFAM" id="SSF53098">
    <property type="entry name" value="Ribonuclease H-like"/>
    <property type="match status" value="1"/>
</dbReference>
<evidence type="ECO:0000313" key="1">
    <source>
        <dbReference type="EMBL" id="BBB05424.1"/>
    </source>
</evidence>
<dbReference type="AlphaFoldDB" id="A0A5H2UXU7"/>
<dbReference type="InterPro" id="IPR012337">
    <property type="entry name" value="RNaseH-like_sf"/>
</dbReference>
<proteinExistence type="predicted"/>
<keyword evidence="1" id="KW-0496">Mitochondrion</keyword>
<organism evidence="1">
    <name type="scientific">Turritis glabra</name>
    <name type="common">Tower mustard</name>
    <name type="synonym">Arabis glabra</name>
    <dbReference type="NCBI Taxonomy" id="63678"/>
    <lineage>
        <taxon>Eukaryota</taxon>
        <taxon>Viridiplantae</taxon>
        <taxon>Streptophyta</taxon>
        <taxon>Embryophyta</taxon>
        <taxon>Tracheophyta</taxon>
        <taxon>Spermatophyta</taxon>
        <taxon>Magnoliopsida</taxon>
        <taxon>eudicotyledons</taxon>
        <taxon>Gunneridae</taxon>
        <taxon>Pentapetalae</taxon>
        <taxon>rosids</taxon>
        <taxon>malvids</taxon>
        <taxon>Brassicales</taxon>
        <taxon>Brassicaceae</taxon>
        <taxon>Turritideae</taxon>
        <taxon>Turritis</taxon>
    </lineage>
</organism>
<sequence length="120" mass="13458">MNRTIIEKVRSMLCECGLPKTFRADAANTAVHIINKYPSTAINFHVPDEVWFQSVPTYSYLRRFGCVAYIHCDEGKLKPRAKKGEEKGSYLINRIVSIPYTIGIGKTSSPRKASHLGIKG</sequence>
<accession>A0A5H2UXU7</accession>
<dbReference type="InterPro" id="IPR039537">
    <property type="entry name" value="Retrotran_Ty1/copia-like"/>
</dbReference>
<dbReference type="PANTHER" id="PTHR42648:SF28">
    <property type="entry name" value="TRANSPOSON-ENCODED PROTEIN WITH RIBONUCLEASE H-LIKE AND RETROVIRUS ZINC FINGER-LIKE DOMAINS"/>
    <property type="match status" value="1"/>
</dbReference>
<name>A0A5H2UXU7_TURGL</name>